<reference evidence="3" key="1">
    <citation type="journal article" date="2023" name="Mol. Phylogenet. Evol.">
        <title>Genome-scale phylogeny and comparative genomics of the fungal order Sordariales.</title>
        <authorList>
            <person name="Hensen N."/>
            <person name="Bonometti L."/>
            <person name="Westerberg I."/>
            <person name="Brannstrom I.O."/>
            <person name="Guillou S."/>
            <person name="Cros-Aarteil S."/>
            <person name="Calhoun S."/>
            <person name="Haridas S."/>
            <person name="Kuo A."/>
            <person name="Mondo S."/>
            <person name="Pangilinan J."/>
            <person name="Riley R."/>
            <person name="LaButti K."/>
            <person name="Andreopoulos B."/>
            <person name="Lipzen A."/>
            <person name="Chen C."/>
            <person name="Yan M."/>
            <person name="Daum C."/>
            <person name="Ng V."/>
            <person name="Clum A."/>
            <person name="Steindorff A."/>
            <person name="Ohm R.A."/>
            <person name="Martin F."/>
            <person name="Silar P."/>
            <person name="Natvig D.O."/>
            <person name="Lalanne C."/>
            <person name="Gautier V."/>
            <person name="Ament-Velasquez S.L."/>
            <person name="Kruys A."/>
            <person name="Hutchinson M.I."/>
            <person name="Powell A.J."/>
            <person name="Barry K."/>
            <person name="Miller A.N."/>
            <person name="Grigoriev I.V."/>
            <person name="Debuchy R."/>
            <person name="Gladieux P."/>
            <person name="Hiltunen Thoren M."/>
            <person name="Johannesson H."/>
        </authorList>
    </citation>
    <scope>NUCLEOTIDE SEQUENCE</scope>
    <source>
        <strain evidence="3">CBS 103.79</strain>
    </source>
</reference>
<name>A0AAN6MAS2_9PEZI</name>
<dbReference type="PANTHER" id="PTHR28583:SF1">
    <property type="entry name" value="ACID CERAMIDASE"/>
    <property type="match status" value="1"/>
</dbReference>
<keyword evidence="4" id="KW-1185">Reference proteome</keyword>
<proteinExistence type="predicted"/>
<dbReference type="EC" id="3.5.1.23" evidence="1"/>
<evidence type="ECO:0000313" key="3">
    <source>
        <dbReference type="EMBL" id="KAK3896621.1"/>
    </source>
</evidence>
<dbReference type="PANTHER" id="PTHR28583">
    <property type="entry name" value="ACID AMIDASE"/>
    <property type="match status" value="1"/>
</dbReference>
<dbReference type="Proteomes" id="UP001303889">
    <property type="component" value="Unassembled WGS sequence"/>
</dbReference>
<dbReference type="GO" id="GO:0017040">
    <property type="term" value="F:N-acylsphingosine amidohydrolase activity"/>
    <property type="evidence" value="ECO:0007669"/>
    <property type="project" value="UniProtKB-EC"/>
</dbReference>
<feature type="domain" description="Acid ceramidase N-terminal" evidence="2">
    <location>
        <begin position="9"/>
        <end position="54"/>
    </location>
</feature>
<dbReference type="InterPro" id="IPR029130">
    <property type="entry name" value="Acid_ceramidase_N"/>
</dbReference>
<evidence type="ECO:0000259" key="2">
    <source>
        <dbReference type="Pfam" id="PF15508"/>
    </source>
</evidence>
<protein>
    <recommendedName>
        <fullName evidence="1">ceramidase</fullName>
        <ecNumber evidence="1">3.5.1.23</ecNumber>
    </recommendedName>
</protein>
<dbReference type="AlphaFoldDB" id="A0AAN6MAS2"/>
<comment type="caution">
    <text evidence="3">The sequence shown here is derived from an EMBL/GenBank/DDBJ whole genome shotgun (WGS) entry which is preliminary data.</text>
</comment>
<accession>A0AAN6MAS2</accession>
<reference evidence="3" key="2">
    <citation type="submission" date="2023-05" db="EMBL/GenBank/DDBJ databases">
        <authorList>
            <consortium name="Lawrence Berkeley National Laboratory"/>
            <person name="Steindorff A."/>
            <person name="Hensen N."/>
            <person name="Bonometti L."/>
            <person name="Westerberg I."/>
            <person name="Brannstrom I.O."/>
            <person name="Guillou S."/>
            <person name="Cros-Aarteil S."/>
            <person name="Calhoun S."/>
            <person name="Haridas S."/>
            <person name="Kuo A."/>
            <person name="Mondo S."/>
            <person name="Pangilinan J."/>
            <person name="Riley R."/>
            <person name="Labutti K."/>
            <person name="Andreopoulos B."/>
            <person name="Lipzen A."/>
            <person name="Chen C."/>
            <person name="Yanf M."/>
            <person name="Daum C."/>
            <person name="Ng V."/>
            <person name="Clum A."/>
            <person name="Ohm R."/>
            <person name="Martin F."/>
            <person name="Silar P."/>
            <person name="Natvig D."/>
            <person name="Lalanne C."/>
            <person name="Gautier V."/>
            <person name="Ament-Velasquez S.L."/>
            <person name="Kruys A."/>
            <person name="Hutchinson M.I."/>
            <person name="Powell A.J."/>
            <person name="Barry K."/>
            <person name="Miller A.N."/>
            <person name="Grigoriev I.V."/>
            <person name="Debuchy R."/>
            <person name="Gladieux P."/>
            <person name="Thoren M.H."/>
            <person name="Johannesson H."/>
        </authorList>
    </citation>
    <scope>NUCLEOTIDE SEQUENCE</scope>
    <source>
        <strain evidence="3">CBS 103.79</strain>
    </source>
</reference>
<dbReference type="EMBL" id="MU856487">
    <property type="protein sequence ID" value="KAK3896621.1"/>
    <property type="molecule type" value="Genomic_DNA"/>
</dbReference>
<organism evidence="3 4">
    <name type="scientific">Staphylotrichum tortipilum</name>
    <dbReference type="NCBI Taxonomy" id="2831512"/>
    <lineage>
        <taxon>Eukaryota</taxon>
        <taxon>Fungi</taxon>
        <taxon>Dikarya</taxon>
        <taxon>Ascomycota</taxon>
        <taxon>Pezizomycotina</taxon>
        <taxon>Sordariomycetes</taxon>
        <taxon>Sordariomycetidae</taxon>
        <taxon>Sordariales</taxon>
        <taxon>Chaetomiaceae</taxon>
        <taxon>Staphylotrichum</taxon>
    </lineage>
</organism>
<evidence type="ECO:0000313" key="4">
    <source>
        <dbReference type="Proteomes" id="UP001303889"/>
    </source>
</evidence>
<evidence type="ECO:0000256" key="1">
    <source>
        <dbReference type="ARBA" id="ARBA00011891"/>
    </source>
</evidence>
<gene>
    <name evidence="3" type="ORF">C8A05DRAFT_48399</name>
</gene>
<sequence>MEYFNFGDTPPLFTINLSTPPSHRYDHVAAALRPALSTIDFAALFSETIALLLPENTPPRLLQSITTCICALSRVFLRRLYSATETEEIRGISRATGLPLDLLISFNIGLDLLMGCTSGGVLMSASPSAPARMVHFRTLDWDMDELRRLVVELEFVGVEGGPAVARTVGYFGYVGVLTGVRRGLSLGLNFRAGEAGRGGWGRWRVGWHLWMVMLGWRRGVASVLRGYLLGDEDEAWRAGKRRKRERRGRGYVELNNYGDGEGRVAAIDDILIDLAHSPSTAAYLILCTPSTVYSVEKGHRTASVQSSDQFLTTCNHDLVDEPDPARIHAAAQNVASQGMAEIMDESVERKQAVEQVWKQRLRLRRRLRSRRETRGDSDAVDLDDVLHMVGQESISYGGTHYAVVMDPAHGDILWRRVYRTADLRDKDQDTDPDTR</sequence>
<dbReference type="Pfam" id="PF15508">
    <property type="entry name" value="NAAA-beta"/>
    <property type="match status" value="1"/>
</dbReference>